<proteinExistence type="predicted"/>
<accession>A0AA97CWQ0</accession>
<evidence type="ECO:0000313" key="1">
    <source>
        <dbReference type="EMBL" id="WOC13874.1"/>
    </source>
</evidence>
<dbReference type="EMBL" id="CP128986">
    <property type="protein sequence ID" value="WOC13874.1"/>
    <property type="molecule type" value="Genomic_DNA"/>
</dbReference>
<dbReference type="SUPFAM" id="SSF158997">
    <property type="entry name" value="Trm112p-like"/>
    <property type="match status" value="1"/>
</dbReference>
<evidence type="ECO:0008006" key="2">
    <source>
        <dbReference type="Google" id="ProtNLM"/>
    </source>
</evidence>
<reference evidence="1" key="1">
    <citation type="submission" date="2023-06" db="EMBL/GenBank/DDBJ databases">
        <title>Gordonia sp. nov. and Pseudochrobactrum sp. nov., two species isolated from the burying beetle Nicrophorus vespilloides.</title>
        <authorList>
            <person name="Poehlein A."/>
            <person name="Guzman J."/>
            <person name="Daniel R."/>
            <person name="Vilcinskas A."/>
        </authorList>
    </citation>
    <scope>NUCLEOTIDE SEQUENCE</scope>
    <source>
        <strain evidence="1">MP11Mi</strain>
    </source>
</reference>
<gene>
    <name evidence="1" type="ORF">MP11Mi_29820</name>
</gene>
<organism evidence="1">
    <name type="scientific">Gordonia sp. MP11Mi</name>
    <dbReference type="NCBI Taxonomy" id="3022769"/>
    <lineage>
        <taxon>Bacteria</taxon>
        <taxon>Bacillati</taxon>
        <taxon>Actinomycetota</taxon>
        <taxon>Actinomycetes</taxon>
        <taxon>Mycobacteriales</taxon>
        <taxon>Gordoniaceae</taxon>
        <taxon>Gordonia</taxon>
    </lineage>
</organism>
<dbReference type="RefSeq" id="WP_420039657.1">
    <property type="nucleotide sequence ID" value="NZ_CP128986.1"/>
</dbReference>
<sequence length="76" mass="8578">MSTRAQRLDPVVRDRLVCPQDLGELIDAGDELYNPRLRVAYAIDELGIPDMLIDDARSVSDEEHRAFTEATGRDHP</sequence>
<name>A0AA97CWQ0_9ACTN</name>
<dbReference type="Gene3D" id="2.20.25.10">
    <property type="match status" value="1"/>
</dbReference>
<protein>
    <recommendedName>
        <fullName evidence="2">Trm112 family protein</fullName>
    </recommendedName>
</protein>
<dbReference type="AlphaFoldDB" id="A0AA97CWQ0"/>